<feature type="non-terminal residue" evidence="1">
    <location>
        <position position="86"/>
    </location>
</feature>
<accession>A0A8K0CJ09</accession>
<proteinExistence type="predicted"/>
<protein>
    <submittedName>
        <fullName evidence="1">Uncharacterized protein</fullName>
    </submittedName>
</protein>
<dbReference type="EMBL" id="VTPC01079893">
    <property type="protein sequence ID" value="KAF2888110.1"/>
    <property type="molecule type" value="Genomic_DNA"/>
</dbReference>
<keyword evidence="2" id="KW-1185">Reference proteome</keyword>
<evidence type="ECO:0000313" key="1">
    <source>
        <dbReference type="EMBL" id="KAF2888110.1"/>
    </source>
</evidence>
<reference evidence="1" key="1">
    <citation type="submission" date="2019-08" db="EMBL/GenBank/DDBJ databases">
        <title>The genome of the North American firefly Photinus pyralis.</title>
        <authorList>
            <consortium name="Photinus pyralis genome working group"/>
            <person name="Fallon T.R."/>
            <person name="Sander Lower S.E."/>
            <person name="Weng J.-K."/>
        </authorList>
    </citation>
    <scope>NUCLEOTIDE SEQUENCE</scope>
    <source>
        <strain evidence="1">TRF0915ILg1</strain>
        <tissue evidence="1">Whole body</tissue>
    </source>
</reference>
<organism evidence="1 2">
    <name type="scientific">Ignelater luminosus</name>
    <name type="common">Cucubano</name>
    <name type="synonym">Pyrophorus luminosus</name>
    <dbReference type="NCBI Taxonomy" id="2038154"/>
    <lineage>
        <taxon>Eukaryota</taxon>
        <taxon>Metazoa</taxon>
        <taxon>Ecdysozoa</taxon>
        <taxon>Arthropoda</taxon>
        <taxon>Hexapoda</taxon>
        <taxon>Insecta</taxon>
        <taxon>Pterygota</taxon>
        <taxon>Neoptera</taxon>
        <taxon>Endopterygota</taxon>
        <taxon>Coleoptera</taxon>
        <taxon>Polyphaga</taxon>
        <taxon>Elateriformia</taxon>
        <taxon>Elateroidea</taxon>
        <taxon>Elateridae</taxon>
        <taxon>Agrypninae</taxon>
        <taxon>Pyrophorini</taxon>
        <taxon>Ignelater</taxon>
    </lineage>
</organism>
<dbReference type="Proteomes" id="UP000801492">
    <property type="component" value="Unassembled WGS sequence"/>
</dbReference>
<evidence type="ECO:0000313" key="2">
    <source>
        <dbReference type="Proteomes" id="UP000801492"/>
    </source>
</evidence>
<sequence length="86" mass="10470">EFQKKTERHGKKKTLSYGRQSIVNRQSTPQLKYLDDYYNTEYLQDILLYQLKNDWKYTVAQNFLKFHNSHNNESRTAVINWIIRAQ</sequence>
<gene>
    <name evidence="1" type="ORF">ILUMI_18063</name>
</gene>
<dbReference type="InterPro" id="IPR036915">
    <property type="entry name" value="Cyclin-like_sf"/>
</dbReference>
<name>A0A8K0CJ09_IGNLU</name>
<dbReference type="OrthoDB" id="6370339at2759"/>
<comment type="caution">
    <text evidence="1">The sequence shown here is derived from an EMBL/GenBank/DDBJ whole genome shotgun (WGS) entry which is preliminary data.</text>
</comment>
<dbReference type="AlphaFoldDB" id="A0A8K0CJ09"/>
<dbReference type="SUPFAM" id="SSF47954">
    <property type="entry name" value="Cyclin-like"/>
    <property type="match status" value="1"/>
</dbReference>
<feature type="non-terminal residue" evidence="1">
    <location>
        <position position="1"/>
    </location>
</feature>